<feature type="domain" description="PAC" evidence="6">
    <location>
        <begin position="434"/>
        <end position="487"/>
    </location>
</feature>
<dbReference type="SMART" id="SM00091">
    <property type="entry name" value="PAS"/>
    <property type="match status" value="1"/>
</dbReference>
<gene>
    <name evidence="10" type="ORF">FIU01_03105</name>
</gene>
<dbReference type="Pfam" id="PF03924">
    <property type="entry name" value="CHASE"/>
    <property type="match status" value="1"/>
</dbReference>
<dbReference type="PROSITE" id="PS50112">
    <property type="entry name" value="PAS"/>
    <property type="match status" value="1"/>
</dbReference>
<dbReference type="CDD" id="cd00130">
    <property type="entry name" value="PAS"/>
    <property type="match status" value="1"/>
</dbReference>
<dbReference type="InterPro" id="IPR006189">
    <property type="entry name" value="CHASE_dom"/>
</dbReference>
<dbReference type="PROSITE" id="PS50839">
    <property type="entry name" value="CHASE"/>
    <property type="match status" value="1"/>
</dbReference>
<dbReference type="Pfam" id="PF00990">
    <property type="entry name" value="GGDEF"/>
    <property type="match status" value="1"/>
</dbReference>
<dbReference type="PANTHER" id="PTHR44757:SF2">
    <property type="entry name" value="BIOFILM ARCHITECTURE MAINTENANCE PROTEIN MBAA"/>
    <property type="match status" value="1"/>
</dbReference>
<reference evidence="11" key="1">
    <citation type="journal article" date="2019" name="ISME J.">
        <title>Evolution in action: habitat transition from sediment to the pelagial leads to genome streamlining in Methylophilaceae.</title>
        <authorList>
            <person name="Salcher M."/>
            <person name="Schaefle D."/>
            <person name="Kaspar M."/>
            <person name="Neuenschwander S.M."/>
            <person name="Ghai R."/>
        </authorList>
    </citation>
    <scope>NUCLEOTIDE SEQUENCE [LARGE SCALE GENOMIC DNA]</scope>
    <source>
        <strain evidence="11">MMS-M-51</strain>
    </source>
</reference>
<dbReference type="GO" id="GO:0003824">
    <property type="term" value="F:catalytic activity"/>
    <property type="evidence" value="ECO:0007669"/>
    <property type="project" value="UniProtKB-ARBA"/>
</dbReference>
<dbReference type="FunFam" id="3.30.70.270:FF:000001">
    <property type="entry name" value="Diguanylate cyclase domain protein"/>
    <property type="match status" value="1"/>
</dbReference>
<feature type="domain" description="PAS" evidence="5">
    <location>
        <begin position="358"/>
        <end position="430"/>
    </location>
</feature>
<dbReference type="SMART" id="SM01079">
    <property type="entry name" value="CHASE"/>
    <property type="match status" value="1"/>
</dbReference>
<dbReference type="Gene3D" id="3.30.70.270">
    <property type="match status" value="1"/>
</dbReference>
<dbReference type="Proteomes" id="UP000311008">
    <property type="component" value="Chromosome"/>
</dbReference>
<dbReference type="CDD" id="cd01948">
    <property type="entry name" value="EAL"/>
    <property type="match status" value="1"/>
</dbReference>
<dbReference type="OrthoDB" id="9813903at2"/>
<dbReference type="Gene3D" id="3.30.450.350">
    <property type="entry name" value="CHASE domain"/>
    <property type="match status" value="1"/>
</dbReference>
<evidence type="ECO:0000256" key="3">
    <source>
        <dbReference type="ARBA" id="ARBA00022989"/>
    </source>
</evidence>
<organism evidence="10 11">
    <name type="scientific">Methylophilus medardicus</name>
    <dbReference type="NCBI Taxonomy" id="2588534"/>
    <lineage>
        <taxon>Bacteria</taxon>
        <taxon>Pseudomonadati</taxon>
        <taxon>Pseudomonadota</taxon>
        <taxon>Betaproteobacteria</taxon>
        <taxon>Nitrosomonadales</taxon>
        <taxon>Methylophilaceae</taxon>
        <taxon>Methylophilus</taxon>
    </lineage>
</organism>
<dbReference type="InterPro" id="IPR042240">
    <property type="entry name" value="CHASE_sf"/>
</dbReference>
<sequence length="923" mass="105342">MFRLNMASLQQLLSSRWIAAVVLFCALQTTFLLWMSERHHAEALQAVKFKQSVQSGSEAIQQRLNAYRQILKGVEQLYISSQFVSAEEFRLYVDDYLKSTEYNSLNALGFIKYIHLDHPETFKDLEMPLPKLLKHLEFIHGDQELAPVLYVEPRNDANRESLLKNTFLDAQLRADLLEAGDDDRLVLSGHYTANTSVQPYKNYIFHAPVYRGQPEQIPLADRRSLLNGWVFLRFDVAAMLAEALHPLEQRLVHFDVFDQGREDGQVPLYHSGSEDRHVHDADADYTAAYTLNVNGQVWRLRAKSTPAFEAATDYSDADDMGLLGLAISLLVAGLVQFLLVRHRTRTTLEQYSLALNSSEQRWKVAMESTGDGVWDWNVLESKVMFSDHWKKILGFAPHELDHHPATWHQRIHADDAATATDLHQQVLDGQREQYASEYRMLCKDGSWKWVFDRGMVLMRDEAGKPTRILGTLADISKIKQSEEVVWQYANVDTLTGLPNRRLFFERLDQALNTVKNNGQKLAVIFLDLDRFKEVNDTQGHDQGDKLLLQAGQRLMACLDNRDLVARLGGDEFVLMLCDAHASYVEALAQRVLDTLSHPFQLDDTYAYVSASLGIAIFPDDAGNKEDLMKRVDQAMYASKKKGGNCFTYFTPRMQEHAEFRMGLSHDLRQALGKEEFFLEYQPVVDLQTNMVVKAEALLRWKHPTKGLIPPMDFIGIAEDNLLIVPIGEWVFNSAIAQCRQWRQTLHPMFQVAVNKSPVQFAAEHRKKEDWLFEMAKNHQEGNMLVVEITERLLLDGSSQVSERLAQYQQAGVQVALDDFGTGYSALSYLKKFPIDFVKIDRSFVRELGTSSQDAALCRAIIVMAHSLGMQVVAEGIENQRQLLMLQEMGCDFGQGYYFSPPLGPEAFALWHHEWHQHPAILSR</sequence>
<evidence type="ECO:0000259" key="6">
    <source>
        <dbReference type="PROSITE" id="PS50113"/>
    </source>
</evidence>
<proteinExistence type="predicted"/>
<dbReference type="PROSITE" id="PS50883">
    <property type="entry name" value="EAL"/>
    <property type="match status" value="1"/>
</dbReference>
<dbReference type="InterPro" id="IPR001610">
    <property type="entry name" value="PAC"/>
</dbReference>
<dbReference type="SMART" id="SM00052">
    <property type="entry name" value="EAL"/>
    <property type="match status" value="1"/>
</dbReference>
<dbReference type="PANTHER" id="PTHR44757">
    <property type="entry name" value="DIGUANYLATE CYCLASE DGCP"/>
    <property type="match status" value="1"/>
</dbReference>
<keyword evidence="4" id="KW-0472">Membrane</keyword>
<dbReference type="CDD" id="cd01949">
    <property type="entry name" value="GGDEF"/>
    <property type="match status" value="1"/>
</dbReference>
<dbReference type="InterPro" id="IPR043128">
    <property type="entry name" value="Rev_trsase/Diguanyl_cyclase"/>
</dbReference>
<dbReference type="RefSeq" id="WP_140002870.1">
    <property type="nucleotide sequence ID" value="NZ_CP040946.1"/>
</dbReference>
<dbReference type="Pfam" id="PF00563">
    <property type="entry name" value="EAL"/>
    <property type="match status" value="1"/>
</dbReference>
<dbReference type="Gene3D" id="3.30.450.20">
    <property type="entry name" value="PAS domain"/>
    <property type="match status" value="1"/>
</dbReference>
<dbReference type="InterPro" id="IPR000014">
    <property type="entry name" value="PAS"/>
</dbReference>
<dbReference type="Pfam" id="PF08447">
    <property type="entry name" value="PAS_3"/>
    <property type="match status" value="1"/>
</dbReference>
<dbReference type="SMART" id="SM00086">
    <property type="entry name" value="PAC"/>
    <property type="match status" value="1"/>
</dbReference>
<dbReference type="KEGG" id="mmec:FIU01_03105"/>
<dbReference type="InterPro" id="IPR035965">
    <property type="entry name" value="PAS-like_dom_sf"/>
</dbReference>
<comment type="subcellular location">
    <subcellularLocation>
        <location evidence="1">Membrane</location>
    </subcellularLocation>
</comment>
<dbReference type="Gene3D" id="3.20.20.450">
    <property type="entry name" value="EAL domain"/>
    <property type="match status" value="1"/>
</dbReference>
<feature type="domain" description="GGDEF" evidence="9">
    <location>
        <begin position="519"/>
        <end position="651"/>
    </location>
</feature>
<dbReference type="InterPro" id="IPR000700">
    <property type="entry name" value="PAS-assoc_C"/>
</dbReference>
<evidence type="ECO:0000256" key="2">
    <source>
        <dbReference type="ARBA" id="ARBA00022692"/>
    </source>
</evidence>
<dbReference type="PROSITE" id="PS50113">
    <property type="entry name" value="PAC"/>
    <property type="match status" value="1"/>
</dbReference>
<feature type="domain" description="EAL" evidence="8">
    <location>
        <begin position="660"/>
        <end position="915"/>
    </location>
</feature>
<dbReference type="InterPro" id="IPR013655">
    <property type="entry name" value="PAS_fold_3"/>
</dbReference>
<dbReference type="AlphaFoldDB" id="A0A5B8CQT7"/>
<evidence type="ECO:0000313" key="11">
    <source>
        <dbReference type="Proteomes" id="UP000311008"/>
    </source>
</evidence>
<evidence type="ECO:0000259" key="7">
    <source>
        <dbReference type="PROSITE" id="PS50839"/>
    </source>
</evidence>
<evidence type="ECO:0000256" key="4">
    <source>
        <dbReference type="ARBA" id="ARBA00023136"/>
    </source>
</evidence>
<dbReference type="PROSITE" id="PS50887">
    <property type="entry name" value="GGDEF"/>
    <property type="match status" value="1"/>
</dbReference>
<keyword evidence="11" id="KW-1185">Reference proteome</keyword>
<dbReference type="SUPFAM" id="SSF55785">
    <property type="entry name" value="PYP-like sensor domain (PAS domain)"/>
    <property type="match status" value="1"/>
</dbReference>
<dbReference type="InterPro" id="IPR000160">
    <property type="entry name" value="GGDEF_dom"/>
</dbReference>
<dbReference type="InterPro" id="IPR001633">
    <property type="entry name" value="EAL_dom"/>
</dbReference>
<keyword evidence="2" id="KW-0812">Transmembrane</keyword>
<dbReference type="InterPro" id="IPR035919">
    <property type="entry name" value="EAL_sf"/>
</dbReference>
<evidence type="ECO:0000313" key="10">
    <source>
        <dbReference type="EMBL" id="QDC43608.1"/>
    </source>
</evidence>
<keyword evidence="3" id="KW-1133">Transmembrane helix</keyword>
<evidence type="ECO:0000259" key="9">
    <source>
        <dbReference type="PROSITE" id="PS50887"/>
    </source>
</evidence>
<feature type="domain" description="CHASE" evidence="7">
    <location>
        <begin position="146"/>
        <end position="301"/>
    </location>
</feature>
<dbReference type="NCBIfam" id="TIGR00254">
    <property type="entry name" value="GGDEF"/>
    <property type="match status" value="1"/>
</dbReference>
<evidence type="ECO:0000259" key="5">
    <source>
        <dbReference type="PROSITE" id="PS50112"/>
    </source>
</evidence>
<protein>
    <submittedName>
        <fullName evidence="10">EAL domain-containing protein</fullName>
    </submittedName>
</protein>
<dbReference type="InterPro" id="IPR029787">
    <property type="entry name" value="Nucleotide_cyclase"/>
</dbReference>
<dbReference type="SUPFAM" id="SSF141868">
    <property type="entry name" value="EAL domain-like"/>
    <property type="match status" value="1"/>
</dbReference>
<dbReference type="GO" id="GO:0016020">
    <property type="term" value="C:membrane"/>
    <property type="evidence" value="ECO:0007669"/>
    <property type="project" value="UniProtKB-SubCell"/>
</dbReference>
<dbReference type="GO" id="GO:0007165">
    <property type="term" value="P:signal transduction"/>
    <property type="evidence" value="ECO:0007669"/>
    <property type="project" value="UniProtKB-ARBA"/>
</dbReference>
<evidence type="ECO:0000256" key="1">
    <source>
        <dbReference type="ARBA" id="ARBA00004370"/>
    </source>
</evidence>
<evidence type="ECO:0000259" key="8">
    <source>
        <dbReference type="PROSITE" id="PS50883"/>
    </source>
</evidence>
<dbReference type="InterPro" id="IPR052155">
    <property type="entry name" value="Biofilm_reg_signaling"/>
</dbReference>
<dbReference type="EMBL" id="CP040946">
    <property type="protein sequence ID" value="QDC43608.1"/>
    <property type="molecule type" value="Genomic_DNA"/>
</dbReference>
<dbReference type="SUPFAM" id="SSF55073">
    <property type="entry name" value="Nucleotide cyclase"/>
    <property type="match status" value="1"/>
</dbReference>
<accession>A0A5B8CQT7</accession>
<dbReference type="NCBIfam" id="TIGR00229">
    <property type="entry name" value="sensory_box"/>
    <property type="match status" value="1"/>
</dbReference>
<name>A0A5B8CQT7_9PROT</name>
<dbReference type="SMART" id="SM00267">
    <property type="entry name" value="GGDEF"/>
    <property type="match status" value="1"/>
</dbReference>